<protein>
    <recommendedName>
        <fullName evidence="4">DUF4281 domain-containing protein</fullName>
    </recommendedName>
</protein>
<dbReference type="Pfam" id="PF14108">
    <property type="entry name" value="ABA4-like"/>
    <property type="match status" value="1"/>
</dbReference>
<keyword evidence="1" id="KW-0472">Membrane</keyword>
<feature type="transmembrane region" description="Helical" evidence="1">
    <location>
        <begin position="76"/>
        <end position="96"/>
    </location>
</feature>
<reference evidence="3" key="1">
    <citation type="submission" date="2017-04" db="EMBL/GenBank/DDBJ databases">
        <authorList>
            <person name="Varghese N."/>
            <person name="Submissions S."/>
        </authorList>
    </citation>
    <scope>NUCLEOTIDE SEQUENCE [LARGE SCALE GENOMIC DNA]</scope>
    <source>
        <strain evidence="3">DSM 4125</strain>
    </source>
</reference>
<dbReference type="EMBL" id="FXAW01000006">
    <property type="protein sequence ID" value="SMG42053.1"/>
    <property type="molecule type" value="Genomic_DNA"/>
</dbReference>
<name>A0A1X7KLN5_9BACT</name>
<evidence type="ECO:0000256" key="1">
    <source>
        <dbReference type="SAM" id="Phobius"/>
    </source>
</evidence>
<gene>
    <name evidence="2" type="ORF">SAMN05661096_02858</name>
</gene>
<evidence type="ECO:0000313" key="2">
    <source>
        <dbReference type="EMBL" id="SMG42053.1"/>
    </source>
</evidence>
<evidence type="ECO:0000313" key="3">
    <source>
        <dbReference type="Proteomes" id="UP000193804"/>
    </source>
</evidence>
<evidence type="ECO:0008006" key="4">
    <source>
        <dbReference type="Google" id="ProtNLM"/>
    </source>
</evidence>
<dbReference type="Proteomes" id="UP000193804">
    <property type="component" value="Unassembled WGS sequence"/>
</dbReference>
<dbReference type="AlphaFoldDB" id="A0A1X7KLN5"/>
<keyword evidence="3" id="KW-1185">Reference proteome</keyword>
<dbReference type="OrthoDB" id="345237at2"/>
<feature type="transmembrane region" description="Helical" evidence="1">
    <location>
        <begin position="108"/>
        <end position="134"/>
    </location>
</feature>
<accession>A0A1X7KLN5</accession>
<sequence length="144" mass="16504">MTAKLLFPFANYLAMLGWILLIFVPKWKLTKYISGFAIMLMIAVLYVYLMISSWGVTDGGFGSLEEVRRLFENDKSLLAGWVHYLAFDLFLGTWIVHHAQKHSIHHLLIIPALILTFMAGPAGVLLYWLIYLAAKKKQKELSLF</sequence>
<dbReference type="RefSeq" id="WP_085518021.1">
    <property type="nucleotide sequence ID" value="NZ_FXAW01000006.1"/>
</dbReference>
<organism evidence="2 3">
    <name type="scientific">Marivirga sericea</name>
    <dbReference type="NCBI Taxonomy" id="1028"/>
    <lineage>
        <taxon>Bacteria</taxon>
        <taxon>Pseudomonadati</taxon>
        <taxon>Bacteroidota</taxon>
        <taxon>Cytophagia</taxon>
        <taxon>Cytophagales</taxon>
        <taxon>Marivirgaceae</taxon>
        <taxon>Marivirga</taxon>
    </lineage>
</organism>
<keyword evidence="1" id="KW-1133">Transmembrane helix</keyword>
<dbReference type="STRING" id="1028.SAMN05661096_02858"/>
<keyword evidence="1" id="KW-0812">Transmembrane</keyword>
<dbReference type="InterPro" id="IPR025461">
    <property type="entry name" value="ABA4-like"/>
</dbReference>
<proteinExistence type="predicted"/>
<feature type="transmembrane region" description="Helical" evidence="1">
    <location>
        <begin position="36"/>
        <end position="56"/>
    </location>
</feature>
<feature type="transmembrane region" description="Helical" evidence="1">
    <location>
        <begin position="6"/>
        <end position="24"/>
    </location>
</feature>